<dbReference type="GO" id="GO:0006508">
    <property type="term" value="P:proteolysis"/>
    <property type="evidence" value="ECO:0007669"/>
    <property type="project" value="UniProtKB-KW"/>
</dbReference>
<reference evidence="16" key="1">
    <citation type="submission" date="2024-02" db="UniProtKB">
        <authorList>
            <consortium name="WormBaseParasite"/>
        </authorList>
    </citation>
    <scope>IDENTIFICATION</scope>
</reference>
<keyword evidence="2" id="KW-0645">Protease</keyword>
<dbReference type="PANTHER" id="PTHR10188:SF6">
    <property type="entry name" value="N(4)-(BETA-N-ACETYLGLUCOSAMINYL)-L-ASPARAGINASE"/>
    <property type="match status" value="1"/>
</dbReference>
<evidence type="ECO:0000256" key="3">
    <source>
        <dbReference type="ARBA" id="ARBA00022801"/>
    </source>
</evidence>
<comment type="similarity">
    <text evidence="1">Belongs to the Ntn-hydrolase family.</text>
</comment>
<keyword evidence="4" id="KW-0068">Autocatalytic cleavage</keyword>
<evidence type="ECO:0000256" key="6">
    <source>
        <dbReference type="ARBA" id="ARBA00053295"/>
    </source>
</evidence>
<dbReference type="FunFam" id="3.60.20.30:FF:000003">
    <property type="entry name" value="N(4)-(Beta-N-acetylglucosaminyl)-L-asparaginase isoform X1"/>
    <property type="match status" value="1"/>
</dbReference>
<dbReference type="InterPro" id="IPR029055">
    <property type="entry name" value="Ntn_hydrolases_N"/>
</dbReference>
<dbReference type="GO" id="GO:0005764">
    <property type="term" value="C:lysosome"/>
    <property type="evidence" value="ECO:0007669"/>
    <property type="project" value="TreeGrafter"/>
</dbReference>
<evidence type="ECO:0000256" key="4">
    <source>
        <dbReference type="ARBA" id="ARBA00022813"/>
    </source>
</evidence>
<evidence type="ECO:0000313" key="15">
    <source>
        <dbReference type="Proteomes" id="UP000887575"/>
    </source>
</evidence>
<comment type="catalytic activity">
    <reaction evidence="5">
        <text>N(4)-(beta-N-acetyl-D-glucosaminyl)-L-asparagine + H2O = N-acetyl-beta-D-glucosaminylamine + L-aspartate + H(+)</text>
        <dbReference type="Rhea" id="RHEA:11544"/>
        <dbReference type="ChEBI" id="CHEBI:15377"/>
        <dbReference type="ChEBI" id="CHEBI:15378"/>
        <dbReference type="ChEBI" id="CHEBI:15947"/>
        <dbReference type="ChEBI" id="CHEBI:29991"/>
        <dbReference type="ChEBI" id="CHEBI:58080"/>
        <dbReference type="EC" id="3.5.1.26"/>
    </reaction>
</comment>
<dbReference type="GO" id="GO:0003948">
    <property type="term" value="F:N4-(beta-N-acetylglucosaminyl)-L-asparaginase activity"/>
    <property type="evidence" value="ECO:0007669"/>
    <property type="project" value="UniProtKB-EC"/>
</dbReference>
<accession>A0AAF3ECM5</accession>
<dbReference type="EC" id="3.5.1.26" evidence="7"/>
<evidence type="ECO:0000256" key="9">
    <source>
        <dbReference type="ARBA" id="ARBA00079301"/>
    </source>
</evidence>
<evidence type="ECO:0000256" key="11">
    <source>
        <dbReference type="PIRSR" id="PIRSR600246-1"/>
    </source>
</evidence>
<protein>
    <recommendedName>
        <fullName evidence="7">N(4)-(beta-N-acetylglucosaminyl)-L-asparaginase</fullName>
        <ecNumber evidence="7">3.5.1.26</ecNumber>
    </recommendedName>
    <alternativeName>
        <fullName evidence="9">Aspartylglucosaminidase</fullName>
    </alternativeName>
    <alternativeName>
        <fullName evidence="8">Glycosylasparaginase</fullName>
    </alternativeName>
    <alternativeName>
        <fullName evidence="10">N4-(N-acetyl-beta-glucosaminyl)-L-asparagine amidase</fullName>
    </alternativeName>
</protein>
<evidence type="ECO:0000256" key="13">
    <source>
        <dbReference type="PIRSR" id="PIRSR600246-3"/>
    </source>
</evidence>
<dbReference type="WBParaSite" id="MBELARI_LOCUS11711">
    <property type="protein sequence ID" value="MBELARI_LOCUS11711"/>
    <property type="gene ID" value="MBELARI_LOCUS11711"/>
</dbReference>
<evidence type="ECO:0000256" key="10">
    <source>
        <dbReference type="ARBA" id="ARBA00080645"/>
    </source>
</evidence>
<evidence type="ECO:0000256" key="2">
    <source>
        <dbReference type="ARBA" id="ARBA00022670"/>
    </source>
</evidence>
<evidence type="ECO:0000256" key="12">
    <source>
        <dbReference type="PIRSR" id="PIRSR600246-2"/>
    </source>
</evidence>
<feature type="compositionally biased region" description="Basic and acidic residues" evidence="14">
    <location>
        <begin position="371"/>
        <end position="391"/>
    </location>
</feature>
<dbReference type="PANTHER" id="PTHR10188">
    <property type="entry name" value="L-ASPARAGINASE"/>
    <property type="match status" value="1"/>
</dbReference>
<dbReference type="Proteomes" id="UP000887575">
    <property type="component" value="Unassembled WGS sequence"/>
</dbReference>
<comment type="function">
    <text evidence="6">Cleaves the GlcNAc-Asn bond which joins oligosaccharides to the peptide of asparagine-linked glycoproteins.</text>
</comment>
<dbReference type="Gene3D" id="3.60.20.30">
    <property type="entry name" value="(Glycosyl)asparaginase"/>
    <property type="match status" value="1"/>
</dbReference>
<dbReference type="SUPFAM" id="SSF56235">
    <property type="entry name" value="N-terminal nucleophile aminohydrolases (Ntn hydrolases)"/>
    <property type="match status" value="1"/>
</dbReference>
<organism evidence="15 16">
    <name type="scientific">Mesorhabditis belari</name>
    <dbReference type="NCBI Taxonomy" id="2138241"/>
    <lineage>
        <taxon>Eukaryota</taxon>
        <taxon>Metazoa</taxon>
        <taxon>Ecdysozoa</taxon>
        <taxon>Nematoda</taxon>
        <taxon>Chromadorea</taxon>
        <taxon>Rhabditida</taxon>
        <taxon>Rhabditina</taxon>
        <taxon>Rhabditomorpha</taxon>
        <taxon>Rhabditoidea</taxon>
        <taxon>Rhabditidae</taxon>
        <taxon>Mesorhabditinae</taxon>
        <taxon>Mesorhabditis</taxon>
    </lineage>
</organism>
<feature type="site" description="Cleavage; by autolysis" evidence="13">
    <location>
        <begin position="45"/>
        <end position="46"/>
    </location>
</feature>
<dbReference type="GO" id="GO:0008233">
    <property type="term" value="F:peptidase activity"/>
    <property type="evidence" value="ECO:0007669"/>
    <property type="project" value="UniProtKB-KW"/>
</dbReference>
<proteinExistence type="inferred from homology"/>
<feature type="region of interest" description="Disordered" evidence="14">
    <location>
        <begin position="362"/>
        <end position="432"/>
    </location>
</feature>
<keyword evidence="3" id="KW-0378">Hydrolase</keyword>
<evidence type="ECO:0000256" key="5">
    <source>
        <dbReference type="ARBA" id="ARBA00050421"/>
    </source>
</evidence>
<name>A0AAF3ECM5_9BILA</name>
<feature type="active site" description="Nucleophile" evidence="11">
    <location>
        <position position="46"/>
    </location>
</feature>
<keyword evidence="15" id="KW-1185">Reference proteome</keyword>
<dbReference type="AlphaFoldDB" id="A0AAF3ECM5"/>
<feature type="binding site" evidence="12">
    <location>
        <begin position="74"/>
        <end position="77"/>
    </location>
    <ligand>
        <name>substrate</name>
    </ligand>
</feature>
<evidence type="ECO:0000256" key="14">
    <source>
        <dbReference type="SAM" id="MobiDB-lite"/>
    </source>
</evidence>
<sequence>MASLVEGLSTCERLQCDTTVGYGGSPDENGETTLDALLIDGYNHDTIGMVIIDESGEISAGTSTNGASHKIPGRVGDSSIPGSGAYLTQKVGGAAATGDGDVMMRFLPSYQTVEFMRQGAAPSEAARKALARISQFYPKFQGAIVAANVKGDHGAACAGMPSFTYSYMESGERHAYHYEEIRPRSSSHDRYATIEFTTRATRKSEPREFVHHIAIEREPPKTPLRTASSQSLHSTVLKQQHRQHTHVRDHQNDVFSTVKTARLPEEFSTTAIYQKGNLLDEKGLTKGRGVLVSSFRSHHSSASTNATKTSYEEEERYRCEHLLTRANGGPPLKESDFHGDTPVVHYHYVAGSLECFHSISRSNSKKRRNERHGDSGRKRTKDKGEMERWIESQHSQQVTTHRKPPPIPVFDEKPQISTIGTEKSTKSTEDGDLYEELGEFYKR</sequence>
<dbReference type="InterPro" id="IPR000246">
    <property type="entry name" value="Peptidase_T2"/>
</dbReference>
<evidence type="ECO:0000313" key="16">
    <source>
        <dbReference type="WBParaSite" id="MBELARI_LOCUS11711"/>
    </source>
</evidence>
<evidence type="ECO:0000256" key="8">
    <source>
        <dbReference type="ARBA" id="ARBA00078726"/>
    </source>
</evidence>
<feature type="binding site" evidence="12">
    <location>
        <begin position="97"/>
        <end position="100"/>
    </location>
    <ligand>
        <name>substrate</name>
    </ligand>
</feature>
<evidence type="ECO:0000256" key="1">
    <source>
        <dbReference type="ARBA" id="ARBA00010872"/>
    </source>
</evidence>
<dbReference type="Pfam" id="PF01112">
    <property type="entry name" value="Asparaginase_2"/>
    <property type="match status" value="1"/>
</dbReference>
<evidence type="ECO:0000256" key="7">
    <source>
        <dbReference type="ARBA" id="ARBA00066729"/>
    </source>
</evidence>